<reference evidence="3" key="1">
    <citation type="journal article" date="2009" name="Nature">
        <title>Genome sequence and analysis of the Irish potato famine pathogen Phytophthora infestans.</title>
        <authorList>
            <consortium name="The Broad Institute Genome Sequencing Platform"/>
            <person name="Haas B.J."/>
            <person name="Kamoun S."/>
            <person name="Zody M.C."/>
            <person name="Jiang R.H."/>
            <person name="Handsaker R.E."/>
            <person name="Cano L.M."/>
            <person name="Grabherr M."/>
            <person name="Kodira C.D."/>
            <person name="Raffaele S."/>
            <person name="Torto-Alalibo T."/>
            <person name="Bozkurt T.O."/>
            <person name="Ah-Fong A.M."/>
            <person name="Alvarado L."/>
            <person name="Anderson V.L."/>
            <person name="Armstrong M.R."/>
            <person name="Avrova A."/>
            <person name="Baxter L."/>
            <person name="Beynon J."/>
            <person name="Boevink P.C."/>
            <person name="Bollmann S.R."/>
            <person name="Bos J.I."/>
            <person name="Bulone V."/>
            <person name="Cai G."/>
            <person name="Cakir C."/>
            <person name="Carrington J.C."/>
            <person name="Chawner M."/>
            <person name="Conti L."/>
            <person name="Costanzo S."/>
            <person name="Ewan R."/>
            <person name="Fahlgren N."/>
            <person name="Fischbach M.A."/>
            <person name="Fugelstad J."/>
            <person name="Gilroy E.M."/>
            <person name="Gnerre S."/>
            <person name="Green P.J."/>
            <person name="Grenville-Briggs L.J."/>
            <person name="Griffith J."/>
            <person name="Grunwald N.J."/>
            <person name="Horn K."/>
            <person name="Horner N.R."/>
            <person name="Hu C.H."/>
            <person name="Huitema E."/>
            <person name="Jeong D.H."/>
            <person name="Jones A.M."/>
            <person name="Jones J.D."/>
            <person name="Jones R.W."/>
            <person name="Karlsson E.K."/>
            <person name="Kunjeti S.G."/>
            <person name="Lamour K."/>
            <person name="Liu Z."/>
            <person name="Ma L."/>
            <person name="Maclean D."/>
            <person name="Chibucos M.C."/>
            <person name="McDonald H."/>
            <person name="McWalters J."/>
            <person name="Meijer H.J."/>
            <person name="Morgan W."/>
            <person name="Morris P.F."/>
            <person name="Munro C.A."/>
            <person name="O'Neill K."/>
            <person name="Ospina-Giraldo M."/>
            <person name="Pinzon A."/>
            <person name="Pritchard L."/>
            <person name="Ramsahoye B."/>
            <person name="Ren Q."/>
            <person name="Restrepo S."/>
            <person name="Roy S."/>
            <person name="Sadanandom A."/>
            <person name="Savidor A."/>
            <person name="Schornack S."/>
            <person name="Schwartz D.C."/>
            <person name="Schumann U.D."/>
            <person name="Schwessinger B."/>
            <person name="Seyer L."/>
            <person name="Sharpe T."/>
            <person name="Silvar C."/>
            <person name="Song J."/>
            <person name="Studholme D.J."/>
            <person name="Sykes S."/>
            <person name="Thines M."/>
            <person name="van de Vondervoort P.J."/>
            <person name="Phuntumart V."/>
            <person name="Wawra S."/>
            <person name="Weide R."/>
            <person name="Win J."/>
            <person name="Young C."/>
            <person name="Zhou S."/>
            <person name="Fry W."/>
            <person name="Meyers B.C."/>
            <person name="van West P."/>
            <person name="Ristaino J."/>
            <person name="Govers F."/>
            <person name="Birch P.R."/>
            <person name="Whisson S.C."/>
            <person name="Judelson H.S."/>
            <person name="Nusbaum C."/>
        </authorList>
    </citation>
    <scope>NUCLEOTIDE SEQUENCE [LARGE SCALE GENOMIC DNA]</scope>
    <source>
        <strain evidence="3">T30-4</strain>
    </source>
</reference>
<protein>
    <recommendedName>
        <fullName evidence="4">DDE-1 domain-containing protein</fullName>
    </recommendedName>
</protein>
<dbReference type="eggNOG" id="ENOG502SQPV">
    <property type="taxonomic scope" value="Eukaryota"/>
</dbReference>
<dbReference type="KEGG" id="pif:PITG_16284"/>
<feature type="compositionally biased region" description="Basic and acidic residues" evidence="1">
    <location>
        <begin position="331"/>
        <end position="352"/>
    </location>
</feature>
<dbReference type="OMA" id="PWENREN"/>
<dbReference type="AlphaFoldDB" id="D0NTJ1"/>
<sequence>MEAVAEPTPESESDNRSEPPPEPLSPPEIIRITDLLNEVYSKPKQRRMHYTMKKKRHVLIATQGLSQREAAMSKKFPRWTLMSWRKNEDELFAFRGSEKTLWWAPGRREIIPFSAMLVTFMKEARRESLPFTSFIIATFIREEHSEWLEDLSKDNKDTYTAYQSLQRLLQRFAYRHGFVRRTPDGLKEKLEDLVEVQDYFAKLFKSKYNSYAASEVFNCNETGIYFDAPPGQILSERGQSSAITAQQKHSARLTAVCTIRADGVKLSLLFIGRGEQNGIIEREELPTYPDDQQSAKCIHCYVSIEEEDTMPSTFDSKSIEPSPNPPVGSWRGRDDVRDAPESTRPCNKEEAQSHVPVPTSSPRTTPVVRALWMPAASEIADRAVRVQHHR</sequence>
<feature type="region of interest" description="Disordered" evidence="1">
    <location>
        <begin position="311"/>
        <end position="364"/>
    </location>
</feature>
<dbReference type="VEuPathDB" id="FungiDB:PITG_16284"/>
<dbReference type="InParanoid" id="D0NTJ1"/>
<evidence type="ECO:0000313" key="2">
    <source>
        <dbReference type="EMBL" id="EEY64942.1"/>
    </source>
</evidence>
<dbReference type="OrthoDB" id="90455at2759"/>
<gene>
    <name evidence="2" type="ORF">PITG_16284</name>
</gene>
<keyword evidence="3" id="KW-1185">Reference proteome</keyword>
<dbReference type="Proteomes" id="UP000006643">
    <property type="component" value="Unassembled WGS sequence"/>
</dbReference>
<dbReference type="EMBL" id="DS028160">
    <property type="protein sequence ID" value="EEY64942.1"/>
    <property type="molecule type" value="Genomic_DNA"/>
</dbReference>
<dbReference type="HOGENOM" id="CLU_708778_0_0_1"/>
<evidence type="ECO:0000313" key="3">
    <source>
        <dbReference type="Proteomes" id="UP000006643"/>
    </source>
</evidence>
<dbReference type="RefSeq" id="XP_002897672.1">
    <property type="nucleotide sequence ID" value="XM_002897626.1"/>
</dbReference>
<feature type="compositionally biased region" description="Polar residues" evidence="1">
    <location>
        <begin position="311"/>
        <end position="321"/>
    </location>
</feature>
<accession>D0NTJ1</accession>
<organism evidence="2 3">
    <name type="scientific">Phytophthora infestans (strain T30-4)</name>
    <name type="common">Potato late blight agent</name>
    <dbReference type="NCBI Taxonomy" id="403677"/>
    <lineage>
        <taxon>Eukaryota</taxon>
        <taxon>Sar</taxon>
        <taxon>Stramenopiles</taxon>
        <taxon>Oomycota</taxon>
        <taxon>Peronosporomycetes</taxon>
        <taxon>Peronosporales</taxon>
        <taxon>Peronosporaceae</taxon>
        <taxon>Phytophthora</taxon>
    </lineage>
</organism>
<feature type="region of interest" description="Disordered" evidence="1">
    <location>
        <begin position="1"/>
        <end position="28"/>
    </location>
</feature>
<evidence type="ECO:0008006" key="4">
    <source>
        <dbReference type="Google" id="ProtNLM"/>
    </source>
</evidence>
<feature type="compositionally biased region" description="Low complexity" evidence="1">
    <location>
        <begin position="355"/>
        <end position="364"/>
    </location>
</feature>
<evidence type="ECO:0000256" key="1">
    <source>
        <dbReference type="SAM" id="MobiDB-lite"/>
    </source>
</evidence>
<name>D0NTJ1_PHYIT</name>
<proteinExistence type="predicted"/>
<dbReference type="GeneID" id="9465436"/>